<dbReference type="RefSeq" id="WP_379690445.1">
    <property type="nucleotide sequence ID" value="NZ_JBHMEX010000031.1"/>
</dbReference>
<reference evidence="1 2" key="1">
    <citation type="submission" date="2024-09" db="EMBL/GenBank/DDBJ databases">
        <authorList>
            <person name="Sun Q."/>
            <person name="Mori K."/>
        </authorList>
    </citation>
    <scope>NUCLEOTIDE SEQUENCE [LARGE SCALE GENOMIC DNA]</scope>
    <source>
        <strain evidence="1 2">CECT 7908</strain>
    </source>
</reference>
<dbReference type="EMBL" id="JBHMEX010000031">
    <property type="protein sequence ID" value="MFB9064317.1"/>
    <property type="molecule type" value="Genomic_DNA"/>
</dbReference>
<name>A0ABV5FLN5_9FLAO</name>
<sequence length="55" mass="6122">MANTNNIESEMDSSFLVGDYCIGVYHATYIEFASQGFDYDAPGEAWAAYKECMGH</sequence>
<organism evidence="1 2">
    <name type="scientific">Flavobacterium branchiarum</name>
    <dbReference type="NCBI Taxonomy" id="1114870"/>
    <lineage>
        <taxon>Bacteria</taxon>
        <taxon>Pseudomonadati</taxon>
        <taxon>Bacteroidota</taxon>
        <taxon>Flavobacteriia</taxon>
        <taxon>Flavobacteriales</taxon>
        <taxon>Flavobacteriaceae</taxon>
        <taxon>Flavobacterium</taxon>
    </lineage>
</organism>
<accession>A0ABV5FLN5</accession>
<gene>
    <name evidence="1" type="ORF">ACFFUQ_09805</name>
</gene>
<keyword evidence="2" id="KW-1185">Reference proteome</keyword>
<dbReference type="Proteomes" id="UP001589589">
    <property type="component" value="Unassembled WGS sequence"/>
</dbReference>
<comment type="caution">
    <text evidence="1">The sequence shown here is derived from an EMBL/GenBank/DDBJ whole genome shotgun (WGS) entry which is preliminary data.</text>
</comment>
<proteinExistence type="predicted"/>
<evidence type="ECO:0000313" key="2">
    <source>
        <dbReference type="Proteomes" id="UP001589589"/>
    </source>
</evidence>
<evidence type="ECO:0000313" key="1">
    <source>
        <dbReference type="EMBL" id="MFB9064317.1"/>
    </source>
</evidence>
<protein>
    <submittedName>
        <fullName evidence="1">Uncharacterized protein</fullName>
    </submittedName>
</protein>